<organism evidence="8 9">
    <name type="scientific">Psychrobacter phenylpyruvicus</name>
    <dbReference type="NCBI Taxonomy" id="29432"/>
    <lineage>
        <taxon>Bacteria</taxon>
        <taxon>Pseudomonadati</taxon>
        <taxon>Pseudomonadota</taxon>
        <taxon>Gammaproteobacteria</taxon>
        <taxon>Moraxellales</taxon>
        <taxon>Moraxellaceae</taxon>
        <taxon>Psychrobacter</taxon>
    </lineage>
</organism>
<keyword evidence="9" id="KW-1185">Reference proteome</keyword>
<feature type="transmembrane region" description="Helical" evidence="6">
    <location>
        <begin position="169"/>
        <end position="188"/>
    </location>
</feature>
<dbReference type="GO" id="GO:0009055">
    <property type="term" value="F:electron transfer activity"/>
    <property type="evidence" value="ECO:0007669"/>
    <property type="project" value="InterPro"/>
</dbReference>
<comment type="subcellular location">
    <subcellularLocation>
        <location evidence="1">Cell membrane</location>
        <topology evidence="1">Multi-pass membrane protein</topology>
    </subcellularLocation>
</comment>
<dbReference type="SUPFAM" id="SSF81342">
    <property type="entry name" value="Transmembrane di-heme cytochromes"/>
    <property type="match status" value="1"/>
</dbReference>
<dbReference type="InterPro" id="IPR051542">
    <property type="entry name" value="Hydrogenase_cytochrome"/>
</dbReference>
<dbReference type="Gene3D" id="1.20.950.20">
    <property type="entry name" value="Transmembrane di-heme cytochromes, Chain C"/>
    <property type="match status" value="1"/>
</dbReference>
<dbReference type="EMBL" id="UGVC01000001">
    <property type="protein sequence ID" value="SUD90552.1"/>
    <property type="molecule type" value="Genomic_DNA"/>
</dbReference>
<accession>A0A379LL99</accession>
<evidence type="ECO:0000313" key="8">
    <source>
        <dbReference type="EMBL" id="SUD90552.1"/>
    </source>
</evidence>
<gene>
    <name evidence="8" type="ORF">NCTC10526_00885</name>
</gene>
<reference evidence="8 9" key="1">
    <citation type="submission" date="2018-06" db="EMBL/GenBank/DDBJ databases">
        <authorList>
            <consortium name="Pathogen Informatics"/>
            <person name="Doyle S."/>
        </authorList>
    </citation>
    <scope>NUCLEOTIDE SEQUENCE [LARGE SCALE GENOMIC DNA]</scope>
    <source>
        <strain evidence="8 9">NCTC10526</strain>
    </source>
</reference>
<dbReference type="AlphaFoldDB" id="A0A379LL99"/>
<evidence type="ECO:0000313" key="9">
    <source>
        <dbReference type="Proteomes" id="UP000254123"/>
    </source>
</evidence>
<feature type="transmembrane region" description="Helical" evidence="6">
    <location>
        <begin position="61"/>
        <end position="80"/>
    </location>
</feature>
<dbReference type="GO" id="GO:0005886">
    <property type="term" value="C:plasma membrane"/>
    <property type="evidence" value="ECO:0007669"/>
    <property type="project" value="UniProtKB-SubCell"/>
</dbReference>
<dbReference type="Pfam" id="PF01292">
    <property type="entry name" value="Ni_hydr_CYTB"/>
    <property type="match status" value="1"/>
</dbReference>
<protein>
    <submittedName>
        <fullName evidence="8">Cytochrome b</fullName>
    </submittedName>
</protein>
<evidence type="ECO:0000256" key="2">
    <source>
        <dbReference type="ARBA" id="ARBA00022475"/>
    </source>
</evidence>
<dbReference type="InterPro" id="IPR011577">
    <property type="entry name" value="Cyt_b561_bac/Ni-Hgenase"/>
</dbReference>
<feature type="domain" description="Cytochrome b561 bacterial/Ni-hydrogenase" evidence="7">
    <location>
        <begin position="34"/>
        <end position="200"/>
    </location>
</feature>
<dbReference type="Proteomes" id="UP000254123">
    <property type="component" value="Unassembled WGS sequence"/>
</dbReference>
<feature type="transmembrane region" description="Helical" evidence="6">
    <location>
        <begin position="127"/>
        <end position="149"/>
    </location>
</feature>
<proteinExistence type="predicted"/>
<evidence type="ECO:0000256" key="5">
    <source>
        <dbReference type="ARBA" id="ARBA00023136"/>
    </source>
</evidence>
<keyword evidence="4 6" id="KW-1133">Transmembrane helix</keyword>
<dbReference type="RefSeq" id="WP_028858799.1">
    <property type="nucleotide sequence ID" value="NZ_CAJHAQ010000001.1"/>
</dbReference>
<dbReference type="InterPro" id="IPR016174">
    <property type="entry name" value="Di-haem_cyt_TM"/>
</dbReference>
<sequence>MSPKVSKINIENISNPNFSASESISASQQQVKIWDILVRFTHWAVATGVIANLAFTKEGSNIHMFVGFMVVALVVIRLLWGLVGSKYARFSDFFPTPTRLKNHLNELKAQNLNNQSVKTEHLGHNPLGALMMFALWGAIIGLGMTGYLMESQILGNKDLFEGIHGVLANSLYVLVPLHVISAIVMSRLQKQNLIKSMITGNKTVNKTE</sequence>
<evidence type="ECO:0000256" key="4">
    <source>
        <dbReference type="ARBA" id="ARBA00022989"/>
    </source>
</evidence>
<name>A0A379LL99_9GAMM</name>
<keyword evidence="3 6" id="KW-0812">Transmembrane</keyword>
<evidence type="ECO:0000256" key="3">
    <source>
        <dbReference type="ARBA" id="ARBA00022692"/>
    </source>
</evidence>
<evidence type="ECO:0000256" key="1">
    <source>
        <dbReference type="ARBA" id="ARBA00004651"/>
    </source>
</evidence>
<dbReference type="PANTHER" id="PTHR30485:SF2">
    <property type="entry name" value="BLL0597 PROTEIN"/>
    <property type="match status" value="1"/>
</dbReference>
<dbReference type="GO" id="GO:0022904">
    <property type="term" value="P:respiratory electron transport chain"/>
    <property type="evidence" value="ECO:0007669"/>
    <property type="project" value="InterPro"/>
</dbReference>
<evidence type="ECO:0000259" key="7">
    <source>
        <dbReference type="Pfam" id="PF01292"/>
    </source>
</evidence>
<dbReference type="PANTHER" id="PTHR30485">
    <property type="entry name" value="NI/FE-HYDROGENASE 1 B-TYPE CYTOCHROME SUBUNIT"/>
    <property type="match status" value="1"/>
</dbReference>
<dbReference type="STRING" id="1123034.GCA_000685805_01248"/>
<dbReference type="GO" id="GO:0020037">
    <property type="term" value="F:heme binding"/>
    <property type="evidence" value="ECO:0007669"/>
    <property type="project" value="TreeGrafter"/>
</dbReference>
<evidence type="ECO:0000256" key="6">
    <source>
        <dbReference type="SAM" id="Phobius"/>
    </source>
</evidence>
<keyword evidence="2" id="KW-1003">Cell membrane</keyword>
<feature type="transmembrane region" description="Helical" evidence="6">
    <location>
        <begin position="36"/>
        <end position="55"/>
    </location>
</feature>
<keyword evidence="5 6" id="KW-0472">Membrane</keyword>